<keyword evidence="3" id="KW-0645">Protease</keyword>
<dbReference type="Pfam" id="PF00258">
    <property type="entry name" value="Flavodoxin_1"/>
    <property type="match status" value="1"/>
</dbReference>
<dbReference type="CDD" id="cd05656">
    <property type="entry name" value="M42_Frv"/>
    <property type="match status" value="1"/>
</dbReference>
<dbReference type="KEGG" id="gpa:GPA_22060"/>
<dbReference type="Gene3D" id="3.60.15.10">
    <property type="entry name" value="Ribonuclease Z/Hydroxyacylglutathione hydrolase-like"/>
    <property type="match status" value="1"/>
</dbReference>
<dbReference type="GO" id="GO:0006508">
    <property type="term" value="P:proteolysis"/>
    <property type="evidence" value="ECO:0007669"/>
    <property type="project" value="UniProtKB-KW"/>
</dbReference>
<dbReference type="Gene3D" id="2.40.30.40">
    <property type="entry name" value="Peptidase M42, domain 2"/>
    <property type="match status" value="1"/>
</dbReference>
<sequence length="648" mass="69511">MKKKQVRFLKELLETPSATGTEIAVARLVRERLADTADEIRTDVMGSVHATLKGAGAGPSLMLSAHMDEIGLMVTYISDEGYLSVASVGGVDAAVLPGMRVDVHASESVEPLRGVVGRKPIHLIEPDERKKVTPLDKLVIDLGLPGKKVRKLVRVGDVITFGVGFERFGAGMAVSRAFDDKAGVWVGVRVLEQLARAGRAPGDFTFAATVQEEIGTRGAETSAYSVRPDVGLAFDVTHATDYPGIDPTKHGKIVCGQGPVIARGPNINPEVFERLVAAAEAEGLPYQLEAEPGVTGTDARAIQMARGGIPTGLVSVPLRYMHTPTEVVCLADLDATVKLVVRFARDLGGANARIYASAPHGVSGLAAHYGDRGHVPVKTGDTLAIGKRTLTFTQTVMVHWPDNMVAYSDADRILFSNDAFGQHYASSKRFDDEVGLPEVLAQAKKYYANIVMPYSRHVQRALGALGGLDIDMIAPSHGVVWRSHVPEILDTYACWSSLAPEDYAVVVYDSMWHTTEAMAREILEAFIECGVPARLFDLKANHISDIMTEVLSAKYVAVGSPTLNNGMMPTVAAFLCYLKGLSPKTGWEGRVGIPFGSYGWGKNGPDEVAEALEKCGFDLALGTLAHQWTADAASLEELQRAVVDGVGR</sequence>
<dbReference type="InterPro" id="IPR029039">
    <property type="entry name" value="Flavoprotein-like_sf"/>
</dbReference>
<dbReference type="InterPro" id="IPR008254">
    <property type="entry name" value="Flavodoxin/NO_synth"/>
</dbReference>
<comment type="similarity">
    <text evidence="1">Belongs to the peptidase M42 family.</text>
</comment>
<proteinExistence type="inferred from homology"/>
<dbReference type="InterPro" id="IPR023367">
    <property type="entry name" value="Peptidase_M42_dom2"/>
</dbReference>
<dbReference type="GO" id="GO:0046872">
    <property type="term" value="F:metal ion binding"/>
    <property type="evidence" value="ECO:0007669"/>
    <property type="project" value="UniProtKB-KW"/>
</dbReference>
<dbReference type="SUPFAM" id="SSF53187">
    <property type="entry name" value="Zn-dependent exopeptidases"/>
    <property type="match status" value="1"/>
</dbReference>
<evidence type="ECO:0000256" key="2">
    <source>
        <dbReference type="ARBA" id="ARBA00022438"/>
    </source>
</evidence>
<evidence type="ECO:0000313" key="8">
    <source>
        <dbReference type="Proteomes" id="UP000008805"/>
    </source>
</evidence>
<evidence type="ECO:0000256" key="1">
    <source>
        <dbReference type="ARBA" id="ARBA00006272"/>
    </source>
</evidence>
<evidence type="ECO:0000256" key="4">
    <source>
        <dbReference type="ARBA" id="ARBA00022723"/>
    </source>
</evidence>
<evidence type="ECO:0000313" key="7">
    <source>
        <dbReference type="EMBL" id="CBL04492.1"/>
    </source>
</evidence>
<dbReference type="Pfam" id="PF05343">
    <property type="entry name" value="Peptidase_M42"/>
    <property type="match status" value="1"/>
</dbReference>
<dbReference type="SUPFAM" id="SSF52218">
    <property type="entry name" value="Flavoproteins"/>
    <property type="match status" value="1"/>
</dbReference>
<dbReference type="PANTHER" id="PTHR32481">
    <property type="entry name" value="AMINOPEPTIDASE"/>
    <property type="match status" value="1"/>
</dbReference>
<dbReference type="Gene3D" id="3.40.50.360">
    <property type="match status" value="1"/>
</dbReference>
<dbReference type="InterPro" id="IPR008007">
    <property type="entry name" value="Peptidase_M42"/>
</dbReference>
<dbReference type="RefSeq" id="WP_015539836.1">
    <property type="nucleotide sequence ID" value="NC_021021.1"/>
</dbReference>
<dbReference type="GO" id="GO:0004177">
    <property type="term" value="F:aminopeptidase activity"/>
    <property type="evidence" value="ECO:0007669"/>
    <property type="project" value="UniProtKB-KW"/>
</dbReference>
<gene>
    <name evidence="7" type="ORF">GPA_22060</name>
</gene>
<dbReference type="CDD" id="cd07709">
    <property type="entry name" value="flavodiiron_proteins_MBL-fold"/>
    <property type="match status" value="1"/>
</dbReference>
<keyword evidence="4" id="KW-0479">Metal-binding</keyword>
<dbReference type="AlphaFoldDB" id="D6E9U5"/>
<evidence type="ECO:0000256" key="5">
    <source>
        <dbReference type="ARBA" id="ARBA00022801"/>
    </source>
</evidence>
<dbReference type="PROSITE" id="PS50902">
    <property type="entry name" value="FLAVODOXIN_LIKE"/>
    <property type="match status" value="1"/>
</dbReference>
<organism evidence="7 8">
    <name type="scientific">Gordonibacter pamelaeae 7-10-1-b</name>
    <dbReference type="NCBI Taxonomy" id="657308"/>
    <lineage>
        <taxon>Bacteria</taxon>
        <taxon>Bacillati</taxon>
        <taxon>Actinomycetota</taxon>
        <taxon>Coriobacteriia</taxon>
        <taxon>Eggerthellales</taxon>
        <taxon>Eggerthellaceae</taxon>
        <taxon>Gordonibacter</taxon>
    </lineage>
</organism>
<feature type="domain" description="Flavodoxin-like" evidence="6">
    <location>
        <begin position="504"/>
        <end position="648"/>
    </location>
</feature>
<name>D6E9U5_9ACTN</name>
<dbReference type="GO" id="GO:0010181">
    <property type="term" value="F:FMN binding"/>
    <property type="evidence" value="ECO:0007669"/>
    <property type="project" value="InterPro"/>
</dbReference>
<dbReference type="Proteomes" id="UP000008805">
    <property type="component" value="Chromosome"/>
</dbReference>
<dbReference type="Gene3D" id="3.40.630.10">
    <property type="entry name" value="Zn peptidases"/>
    <property type="match status" value="1"/>
</dbReference>
<dbReference type="InterPro" id="IPR051464">
    <property type="entry name" value="Peptidase_M42_aminopept"/>
</dbReference>
<dbReference type="Pfam" id="PF19583">
    <property type="entry name" value="ODP"/>
    <property type="match status" value="1"/>
</dbReference>
<dbReference type="SUPFAM" id="SSF101821">
    <property type="entry name" value="Aminopeptidase/glucanase lid domain"/>
    <property type="match status" value="1"/>
</dbReference>
<dbReference type="HOGENOM" id="CLU_422598_0_0_11"/>
<dbReference type="EMBL" id="FP929047">
    <property type="protein sequence ID" value="CBL04492.1"/>
    <property type="molecule type" value="Genomic_DNA"/>
</dbReference>
<accession>D6E9U5</accession>
<keyword evidence="2" id="KW-0031">Aminopeptidase</keyword>
<evidence type="ECO:0000259" key="6">
    <source>
        <dbReference type="PROSITE" id="PS50902"/>
    </source>
</evidence>
<keyword evidence="8" id="KW-1185">Reference proteome</keyword>
<dbReference type="InterPro" id="IPR045761">
    <property type="entry name" value="ODP_dom"/>
</dbReference>
<dbReference type="PATRIC" id="fig|657308.3.peg.1728"/>
<dbReference type="PANTHER" id="PTHR32481:SF20">
    <property type="entry name" value="AMINOPEPTIDASE YSDC"/>
    <property type="match status" value="1"/>
</dbReference>
<reference evidence="7 8" key="2">
    <citation type="submission" date="2010-03" db="EMBL/GenBank/DDBJ databases">
        <authorList>
            <person name="Pajon A."/>
        </authorList>
    </citation>
    <scope>NUCLEOTIDE SEQUENCE [LARGE SCALE GENOMIC DNA]</scope>
    <source>
        <strain evidence="8">7-10-1-b</strain>
    </source>
</reference>
<protein>
    <submittedName>
        <fullName evidence="7">Cellulase M and related proteins</fullName>
    </submittedName>
</protein>
<keyword evidence="5" id="KW-0378">Hydrolase</keyword>
<reference evidence="7 8" key="1">
    <citation type="submission" date="2010-03" db="EMBL/GenBank/DDBJ databases">
        <title>The genome sequence of Gordonibacter pamelaeae 7-10-1-bT.</title>
        <authorList>
            <consortium name="metaHIT consortium -- http://www.metahit.eu/"/>
            <person name="Pajon A."/>
            <person name="Turner K."/>
            <person name="Parkhill J."/>
            <person name="Timmis K."/>
            <person name="Oxley A."/>
            <person name="Wurdemann D."/>
        </authorList>
    </citation>
    <scope>NUCLEOTIDE SEQUENCE [LARGE SCALE GENOMIC DNA]</scope>
    <source>
        <strain evidence="8">7-10-1-b</strain>
    </source>
</reference>
<dbReference type="SUPFAM" id="SSF56281">
    <property type="entry name" value="Metallo-hydrolase/oxidoreductase"/>
    <property type="match status" value="1"/>
</dbReference>
<dbReference type="InterPro" id="IPR036866">
    <property type="entry name" value="RibonucZ/Hydroxyglut_hydro"/>
</dbReference>
<evidence type="ECO:0000256" key="3">
    <source>
        <dbReference type="ARBA" id="ARBA00022670"/>
    </source>
</evidence>